<dbReference type="Pfam" id="PF11779">
    <property type="entry name" value="SPT_ssu-like"/>
    <property type="match status" value="1"/>
</dbReference>
<dbReference type="PANTHER" id="PTHR47084:SF1">
    <property type="entry name" value="SERINE PALMITOYLTRANSFERASE SMALL SUBUNIT A"/>
    <property type="match status" value="1"/>
</dbReference>
<evidence type="ECO:0000313" key="14">
    <source>
        <dbReference type="EMBL" id="OZC09397.1"/>
    </source>
</evidence>
<evidence type="ECO:0000256" key="7">
    <source>
        <dbReference type="ARBA" id="ARBA00022919"/>
    </source>
</evidence>
<dbReference type="InterPro" id="IPR029071">
    <property type="entry name" value="Ubiquitin-like_domsf"/>
</dbReference>
<dbReference type="Proteomes" id="UP000242913">
    <property type="component" value="Unassembled WGS sequence"/>
</dbReference>
<keyword evidence="9" id="KW-0072">Autophagy</keyword>
<evidence type="ECO:0000256" key="3">
    <source>
        <dbReference type="ARBA" id="ARBA00022499"/>
    </source>
</evidence>
<sequence length="146" mass="17293">MYEIRRNEHDNKVTKDSSVFSWYYRQYCLVTGLYMLEPWERSLFNCLLFSVCALVICLSYKLYRLFLDYAHLFVYCFRMFPAKIEYALSKFRFEAVVELSDSDSLLLFINQCFAPSPDQTVRNLKDCFAPGDSKLVINYSKTQAWG</sequence>
<keyword evidence="6" id="KW-0256">Endoplasmic reticulum</keyword>
<protein>
    <submittedName>
        <fullName evidence="14">Autophagy protein Apg12</fullName>
    </submittedName>
</protein>
<dbReference type="EMBL" id="KZ269994">
    <property type="protein sequence ID" value="OZC09397.1"/>
    <property type="molecule type" value="Genomic_DNA"/>
</dbReference>
<evidence type="ECO:0000256" key="11">
    <source>
        <dbReference type="ARBA" id="ARBA00023136"/>
    </source>
</evidence>
<dbReference type="OrthoDB" id="10003551at2759"/>
<keyword evidence="10" id="KW-0443">Lipid metabolism</keyword>
<evidence type="ECO:0000256" key="12">
    <source>
        <dbReference type="ARBA" id="ARBA00038370"/>
    </source>
</evidence>
<comment type="subcellular location">
    <subcellularLocation>
        <location evidence="1">Endoplasmic reticulum membrane</location>
        <topology evidence="1">Multi-pass membrane protein</topology>
    </subcellularLocation>
</comment>
<dbReference type="Pfam" id="PF04110">
    <property type="entry name" value="APG12"/>
    <property type="match status" value="1"/>
</dbReference>
<evidence type="ECO:0000256" key="1">
    <source>
        <dbReference type="ARBA" id="ARBA00004477"/>
    </source>
</evidence>
<reference evidence="14 15" key="1">
    <citation type="submission" date="2015-12" db="EMBL/GenBank/DDBJ databases">
        <title>Draft genome of the nematode, Onchocerca flexuosa.</title>
        <authorList>
            <person name="Mitreva M."/>
        </authorList>
    </citation>
    <scope>NUCLEOTIDE SEQUENCE [LARGE SCALE GENOMIC DNA]</scope>
    <source>
        <strain evidence="14">Red Deer</strain>
    </source>
</reference>
<dbReference type="InterPro" id="IPR024512">
    <property type="entry name" value="Ser_palmitoyltrfase_ssu-like"/>
</dbReference>
<keyword evidence="7" id="KW-0746">Sphingolipid metabolism</keyword>
<keyword evidence="4 13" id="KW-0812">Transmembrane</keyword>
<evidence type="ECO:0000256" key="10">
    <source>
        <dbReference type="ARBA" id="ARBA00023098"/>
    </source>
</evidence>
<evidence type="ECO:0000256" key="6">
    <source>
        <dbReference type="ARBA" id="ARBA00022824"/>
    </source>
</evidence>
<evidence type="ECO:0000313" key="15">
    <source>
        <dbReference type="Proteomes" id="UP000242913"/>
    </source>
</evidence>
<comment type="similarity">
    <text evidence="12">Belongs to the SPTSS family. SPTSSA subfamily.</text>
</comment>
<name>A0A238BVN4_9BILA</name>
<keyword evidence="11 13" id="KW-0472">Membrane</keyword>
<dbReference type="AlphaFoldDB" id="A0A238BVN4"/>
<evidence type="ECO:0000256" key="9">
    <source>
        <dbReference type="ARBA" id="ARBA00023006"/>
    </source>
</evidence>
<organism evidence="14 15">
    <name type="scientific">Onchocerca flexuosa</name>
    <dbReference type="NCBI Taxonomy" id="387005"/>
    <lineage>
        <taxon>Eukaryota</taxon>
        <taxon>Metazoa</taxon>
        <taxon>Ecdysozoa</taxon>
        <taxon>Nematoda</taxon>
        <taxon>Chromadorea</taxon>
        <taxon>Rhabditida</taxon>
        <taxon>Spirurina</taxon>
        <taxon>Spiruromorpha</taxon>
        <taxon>Filarioidea</taxon>
        <taxon>Onchocercidae</taxon>
        <taxon>Onchocerca</taxon>
    </lineage>
</organism>
<proteinExistence type="inferred from homology"/>
<keyword evidence="5" id="KW-0833">Ubl conjugation pathway</keyword>
<evidence type="ECO:0000256" key="2">
    <source>
        <dbReference type="ARBA" id="ARBA00005189"/>
    </source>
</evidence>
<evidence type="ECO:0000256" key="5">
    <source>
        <dbReference type="ARBA" id="ARBA00022786"/>
    </source>
</evidence>
<accession>A0A238BVN4</accession>
<dbReference type="SUPFAM" id="SSF54236">
    <property type="entry name" value="Ubiquitin-like"/>
    <property type="match status" value="1"/>
</dbReference>
<evidence type="ECO:0000256" key="13">
    <source>
        <dbReference type="SAM" id="Phobius"/>
    </source>
</evidence>
<keyword evidence="3" id="KW-1017">Isopeptide bond</keyword>
<evidence type="ECO:0000256" key="4">
    <source>
        <dbReference type="ARBA" id="ARBA00022692"/>
    </source>
</evidence>
<dbReference type="InterPro" id="IPR051900">
    <property type="entry name" value="SPT_small_subunit"/>
</dbReference>
<dbReference type="GO" id="GO:0005789">
    <property type="term" value="C:endoplasmic reticulum membrane"/>
    <property type="evidence" value="ECO:0007669"/>
    <property type="project" value="UniProtKB-SubCell"/>
</dbReference>
<dbReference type="Gene3D" id="3.10.20.90">
    <property type="entry name" value="Phosphatidylinositol 3-kinase Catalytic Subunit, Chain A, domain 1"/>
    <property type="match status" value="1"/>
</dbReference>
<keyword evidence="15" id="KW-1185">Reference proteome</keyword>
<dbReference type="GO" id="GO:0000045">
    <property type="term" value="P:autophagosome assembly"/>
    <property type="evidence" value="ECO:0007669"/>
    <property type="project" value="InterPro"/>
</dbReference>
<comment type="pathway">
    <text evidence="2">Lipid metabolism.</text>
</comment>
<dbReference type="GO" id="GO:0004758">
    <property type="term" value="F:serine C-palmitoyltransferase activity"/>
    <property type="evidence" value="ECO:0007669"/>
    <property type="project" value="TreeGrafter"/>
</dbReference>
<feature type="transmembrane region" description="Helical" evidence="13">
    <location>
        <begin position="42"/>
        <end position="63"/>
    </location>
</feature>
<dbReference type="GO" id="GO:0017059">
    <property type="term" value="C:serine palmitoyltransferase complex"/>
    <property type="evidence" value="ECO:0007669"/>
    <property type="project" value="TreeGrafter"/>
</dbReference>
<keyword evidence="8 13" id="KW-1133">Transmembrane helix</keyword>
<evidence type="ECO:0000256" key="8">
    <source>
        <dbReference type="ARBA" id="ARBA00022989"/>
    </source>
</evidence>
<dbReference type="InterPro" id="IPR007242">
    <property type="entry name" value="Atg12"/>
</dbReference>
<dbReference type="PANTHER" id="PTHR47084">
    <property type="entry name" value="SERINE PALMITOYLTRANSFERASE SMALL SUBUNIT A"/>
    <property type="match status" value="1"/>
</dbReference>
<dbReference type="GO" id="GO:0046513">
    <property type="term" value="P:ceramide biosynthetic process"/>
    <property type="evidence" value="ECO:0007669"/>
    <property type="project" value="TreeGrafter"/>
</dbReference>
<gene>
    <name evidence="14" type="ORF">X798_03558</name>
</gene>